<sequence length="200" mass="21369">MTAAHRSHLATICGYLGLLGCGAVVFADLVGIIVFEKHNPFSETISALAHGQYGWIQDVGLYALAVAIVAIAVALPEVTVDDGQTRTARALLISLALAILAIAGVNQDLLVTSPASTLHLLCVLILYTTVAVASALLWKPLQARGWHWGRLGLGFAIAWTVLAPIFFFVPTAWDGAYERLLGAMLLGWLGSLAWLLVQKR</sequence>
<keyword evidence="3" id="KW-1185">Reference proteome</keyword>
<keyword evidence="1" id="KW-0812">Transmembrane</keyword>
<name>A0A7W6ILC7_9HYPH</name>
<comment type="caution">
    <text evidence="2">The sequence shown here is derived from an EMBL/GenBank/DDBJ whole genome shotgun (WGS) entry which is preliminary data.</text>
</comment>
<dbReference type="PROSITE" id="PS51257">
    <property type="entry name" value="PROKAR_LIPOPROTEIN"/>
    <property type="match status" value="1"/>
</dbReference>
<feature type="transmembrane region" description="Helical" evidence="1">
    <location>
        <begin position="117"/>
        <end position="138"/>
    </location>
</feature>
<dbReference type="Pfam" id="PF06197">
    <property type="entry name" value="DUF998"/>
    <property type="match status" value="1"/>
</dbReference>
<proteinExistence type="predicted"/>
<evidence type="ECO:0000313" key="3">
    <source>
        <dbReference type="Proteomes" id="UP000547011"/>
    </source>
</evidence>
<dbReference type="AlphaFoldDB" id="A0A7W6ILC7"/>
<evidence type="ECO:0000313" key="2">
    <source>
        <dbReference type="EMBL" id="MBB4051752.1"/>
    </source>
</evidence>
<evidence type="ECO:0000256" key="1">
    <source>
        <dbReference type="SAM" id="Phobius"/>
    </source>
</evidence>
<feature type="transmembrane region" description="Helical" evidence="1">
    <location>
        <begin position="179"/>
        <end position="197"/>
    </location>
</feature>
<protein>
    <recommendedName>
        <fullName evidence="4">DUF998 domain-containing protein</fullName>
    </recommendedName>
</protein>
<feature type="transmembrane region" description="Helical" evidence="1">
    <location>
        <begin position="12"/>
        <end position="35"/>
    </location>
</feature>
<feature type="transmembrane region" description="Helical" evidence="1">
    <location>
        <begin position="150"/>
        <end position="173"/>
    </location>
</feature>
<evidence type="ECO:0008006" key="4">
    <source>
        <dbReference type="Google" id="ProtNLM"/>
    </source>
</evidence>
<organism evidence="2 3">
    <name type="scientific">Devosia subaequoris</name>
    <dbReference type="NCBI Taxonomy" id="395930"/>
    <lineage>
        <taxon>Bacteria</taxon>
        <taxon>Pseudomonadati</taxon>
        <taxon>Pseudomonadota</taxon>
        <taxon>Alphaproteobacteria</taxon>
        <taxon>Hyphomicrobiales</taxon>
        <taxon>Devosiaceae</taxon>
        <taxon>Devosia</taxon>
    </lineage>
</organism>
<dbReference type="Proteomes" id="UP000547011">
    <property type="component" value="Unassembled WGS sequence"/>
</dbReference>
<feature type="transmembrane region" description="Helical" evidence="1">
    <location>
        <begin position="55"/>
        <end position="75"/>
    </location>
</feature>
<dbReference type="EMBL" id="JACIEW010000003">
    <property type="protein sequence ID" value="MBB4051752.1"/>
    <property type="molecule type" value="Genomic_DNA"/>
</dbReference>
<keyword evidence="1" id="KW-1133">Transmembrane helix</keyword>
<accession>A0A7W6ILC7</accession>
<reference evidence="2 3" key="1">
    <citation type="submission" date="2020-08" db="EMBL/GenBank/DDBJ databases">
        <title>Genomic Encyclopedia of Type Strains, Phase IV (KMG-IV): sequencing the most valuable type-strain genomes for metagenomic binning, comparative biology and taxonomic classification.</title>
        <authorList>
            <person name="Goeker M."/>
        </authorList>
    </citation>
    <scope>NUCLEOTIDE SEQUENCE [LARGE SCALE GENOMIC DNA]</scope>
    <source>
        <strain evidence="2 3">DSM 23447</strain>
    </source>
</reference>
<keyword evidence="1" id="KW-0472">Membrane</keyword>
<dbReference type="RefSeq" id="WP_183310497.1">
    <property type="nucleotide sequence ID" value="NZ_JACIEW010000003.1"/>
</dbReference>
<feature type="transmembrane region" description="Helical" evidence="1">
    <location>
        <begin position="87"/>
        <end position="105"/>
    </location>
</feature>
<dbReference type="InterPro" id="IPR009339">
    <property type="entry name" value="DUF998"/>
</dbReference>
<gene>
    <name evidence="2" type="ORF">GGR20_001394</name>
</gene>